<name>A0A5N4X0I8_9GAMM</name>
<evidence type="ECO:0000313" key="2">
    <source>
        <dbReference type="Proteomes" id="UP000325788"/>
    </source>
</evidence>
<organism evidence="1 2">
    <name type="scientific">Acinetobacter tandoii</name>
    <dbReference type="NCBI Taxonomy" id="202954"/>
    <lineage>
        <taxon>Bacteria</taxon>
        <taxon>Pseudomonadati</taxon>
        <taxon>Pseudomonadota</taxon>
        <taxon>Gammaproteobacteria</taxon>
        <taxon>Moraxellales</taxon>
        <taxon>Moraxellaceae</taxon>
        <taxon>Acinetobacter</taxon>
    </lineage>
</organism>
<comment type="caution">
    <text evidence="1">The sequence shown here is derived from an EMBL/GenBank/DDBJ whole genome shotgun (WGS) entry which is preliminary data.</text>
</comment>
<gene>
    <name evidence="1" type="ORF">F4W09_02425</name>
</gene>
<dbReference type="AlphaFoldDB" id="A0A5N4X0I8"/>
<accession>A0A5N4X0I8</accession>
<dbReference type="EMBL" id="VXLD01000001">
    <property type="protein sequence ID" value="KAB1859995.1"/>
    <property type="molecule type" value="Genomic_DNA"/>
</dbReference>
<dbReference type="Proteomes" id="UP000325788">
    <property type="component" value="Unassembled WGS sequence"/>
</dbReference>
<protein>
    <submittedName>
        <fullName evidence="1">Uncharacterized protein</fullName>
    </submittedName>
</protein>
<proteinExistence type="predicted"/>
<sequence>MMMGCQQSTHLSPTIPANLLEPCADLQKLESGQGKDVMLWSIDTVAKYNDCKAKHSAIADALN</sequence>
<reference evidence="1 2" key="1">
    <citation type="submission" date="2019-09" db="EMBL/GenBank/DDBJ databases">
        <title>Draft genome sequence of Acinetobacter tandoii W4-4-4 isolated from environmental water sample.</title>
        <authorList>
            <person name="Wee S.K."/>
            <person name="Yan B."/>
            <person name="Mustaffa S.B."/>
            <person name="Yap E.P.H."/>
        </authorList>
    </citation>
    <scope>NUCLEOTIDE SEQUENCE [LARGE SCALE GENOMIC DNA]</scope>
    <source>
        <strain evidence="1 2">W4-4-4</strain>
    </source>
</reference>
<evidence type="ECO:0000313" key="1">
    <source>
        <dbReference type="EMBL" id="KAB1859995.1"/>
    </source>
</evidence>